<comment type="similarity">
    <text evidence="2 8">Belongs to the cytochrome P450 family.</text>
</comment>
<keyword evidence="9" id="KW-1133">Transmembrane helix</keyword>
<evidence type="ECO:0000313" key="10">
    <source>
        <dbReference type="EMBL" id="USP74368.1"/>
    </source>
</evidence>
<sequence length="593" mass="67223">MPSQGTKSQDLLHPCLTAELASGISGRMVLTADPENIKALLSDIDAYGKGKKFQSIWWDFIGNSIFAIDGELWERTRAKMKPIFYKETVIDISIFEHHITHLIKLLSESHGSSDLHSLFLRYTLDVATDFLFGQGTDSLIHPESRVAEAFRNVLQMQSDLDNLDDFSWLMPRTKFRQEIKVLDAFVYPYVHQSLAVSRQELEAKIAARDNLLNSLTLHTRDAKFLRDQMITILLAGRDTTAATMSFLFLELSRNPTVLEILRMEVSDRLGVGNTAMMPTAKDLKAMKFLNAVVNETLRLYPPVPLNFRSALKDVLLPTGGGCDGLQPVAVLKDTKIIYSIGCLQKNEDLYPLGSEPLKWKPERWVDGSWTPDLWHFLPFHHGKRACPGQKMAQVEIAYTTVRILQSFKGLRILGWDAVGRKERDIKYPRTGFIERPSAKIDLGNEVDIKIFEKRFWLLWNTLWKASWTSNSVMGGAMSNITGIGIHAGQRGQPYNVTTLNHTTSHEVFPLPPVYAINRAWLALYLISIFVMLLVAVFALVMRALCRAPVLLGFVTWRRKGPSRSVALYIKHTNNLAQFKQNTKQYHSSSSNWS</sequence>
<evidence type="ECO:0000256" key="2">
    <source>
        <dbReference type="ARBA" id="ARBA00010617"/>
    </source>
</evidence>
<dbReference type="InterPro" id="IPR001128">
    <property type="entry name" value="Cyt_P450"/>
</dbReference>
<gene>
    <name evidence="10" type="ORF">yc1106_01642</name>
</gene>
<keyword evidence="11" id="KW-1185">Reference proteome</keyword>
<dbReference type="OrthoDB" id="1470350at2759"/>
<organism evidence="10 11">
    <name type="scientific">Curvularia clavata</name>
    <dbReference type="NCBI Taxonomy" id="95742"/>
    <lineage>
        <taxon>Eukaryota</taxon>
        <taxon>Fungi</taxon>
        <taxon>Dikarya</taxon>
        <taxon>Ascomycota</taxon>
        <taxon>Pezizomycotina</taxon>
        <taxon>Dothideomycetes</taxon>
        <taxon>Pleosporomycetidae</taxon>
        <taxon>Pleosporales</taxon>
        <taxon>Pleosporineae</taxon>
        <taxon>Pleosporaceae</taxon>
        <taxon>Curvularia</taxon>
    </lineage>
</organism>
<dbReference type="PANTHER" id="PTHR24287:SF5">
    <property type="entry name" value="P450, PUTATIVE (EUROFUNG)-RELATED"/>
    <property type="match status" value="1"/>
</dbReference>
<evidence type="ECO:0000256" key="4">
    <source>
        <dbReference type="ARBA" id="ARBA00023002"/>
    </source>
</evidence>
<dbReference type="SUPFAM" id="SSF48264">
    <property type="entry name" value="Cytochrome P450"/>
    <property type="match status" value="1"/>
</dbReference>
<keyword evidence="5 7" id="KW-0408">Iron</keyword>
<evidence type="ECO:0000256" key="6">
    <source>
        <dbReference type="ARBA" id="ARBA00023033"/>
    </source>
</evidence>
<evidence type="ECO:0000313" key="11">
    <source>
        <dbReference type="Proteomes" id="UP001056012"/>
    </source>
</evidence>
<keyword evidence="7 8" id="KW-0349">Heme</keyword>
<evidence type="ECO:0000256" key="1">
    <source>
        <dbReference type="ARBA" id="ARBA00001971"/>
    </source>
</evidence>
<dbReference type="GO" id="GO:0004497">
    <property type="term" value="F:monooxygenase activity"/>
    <property type="evidence" value="ECO:0007669"/>
    <property type="project" value="UniProtKB-KW"/>
</dbReference>
<accession>A0A9Q8Z4X0</accession>
<evidence type="ECO:0000256" key="3">
    <source>
        <dbReference type="ARBA" id="ARBA00022723"/>
    </source>
</evidence>
<comment type="cofactor">
    <cofactor evidence="1 7">
        <name>heme</name>
        <dbReference type="ChEBI" id="CHEBI:30413"/>
    </cofactor>
</comment>
<name>A0A9Q8Z4X0_CURCL</name>
<dbReference type="PANTHER" id="PTHR24287">
    <property type="entry name" value="P450, PUTATIVE (EUROFUNG)-RELATED"/>
    <property type="match status" value="1"/>
</dbReference>
<dbReference type="Pfam" id="PF00067">
    <property type="entry name" value="p450"/>
    <property type="match status" value="1"/>
</dbReference>
<dbReference type="EMBL" id="CP089274">
    <property type="protein sequence ID" value="USP74368.1"/>
    <property type="molecule type" value="Genomic_DNA"/>
</dbReference>
<reference evidence="10" key="1">
    <citation type="submission" date="2021-12" db="EMBL/GenBank/DDBJ databases">
        <title>Curvularia clavata genome.</title>
        <authorList>
            <person name="Cao Y."/>
        </authorList>
    </citation>
    <scope>NUCLEOTIDE SEQUENCE</scope>
    <source>
        <strain evidence="10">Yc1106</strain>
    </source>
</reference>
<evidence type="ECO:0000256" key="7">
    <source>
        <dbReference type="PIRSR" id="PIRSR602401-1"/>
    </source>
</evidence>
<evidence type="ECO:0000256" key="5">
    <source>
        <dbReference type="ARBA" id="ARBA00023004"/>
    </source>
</evidence>
<keyword evidence="3 7" id="KW-0479">Metal-binding</keyword>
<dbReference type="PROSITE" id="PS00086">
    <property type="entry name" value="CYTOCHROME_P450"/>
    <property type="match status" value="1"/>
</dbReference>
<dbReference type="GO" id="GO:0020037">
    <property type="term" value="F:heme binding"/>
    <property type="evidence" value="ECO:0007669"/>
    <property type="project" value="InterPro"/>
</dbReference>
<keyword evidence="9" id="KW-0812">Transmembrane</keyword>
<dbReference type="VEuPathDB" id="FungiDB:yc1106_01642"/>
<keyword evidence="9" id="KW-0472">Membrane</keyword>
<evidence type="ECO:0000256" key="9">
    <source>
        <dbReference type="SAM" id="Phobius"/>
    </source>
</evidence>
<dbReference type="InterPro" id="IPR002401">
    <property type="entry name" value="Cyt_P450_E_grp-I"/>
</dbReference>
<proteinExistence type="inferred from homology"/>
<dbReference type="Gene3D" id="1.10.630.10">
    <property type="entry name" value="Cytochrome P450"/>
    <property type="match status" value="1"/>
</dbReference>
<keyword evidence="4 8" id="KW-0560">Oxidoreductase</keyword>
<feature type="transmembrane region" description="Helical" evidence="9">
    <location>
        <begin position="519"/>
        <end position="540"/>
    </location>
</feature>
<dbReference type="PRINTS" id="PR00385">
    <property type="entry name" value="P450"/>
</dbReference>
<dbReference type="CDD" id="cd11063">
    <property type="entry name" value="CYP52"/>
    <property type="match status" value="1"/>
</dbReference>
<dbReference type="Proteomes" id="UP001056012">
    <property type="component" value="Chromosome 1"/>
</dbReference>
<dbReference type="InterPro" id="IPR047146">
    <property type="entry name" value="Cyt_P450_E_CYP52_fungi"/>
</dbReference>
<dbReference type="GO" id="GO:0005506">
    <property type="term" value="F:iron ion binding"/>
    <property type="evidence" value="ECO:0007669"/>
    <property type="project" value="InterPro"/>
</dbReference>
<keyword evidence="6 8" id="KW-0503">Monooxygenase</keyword>
<dbReference type="PRINTS" id="PR00463">
    <property type="entry name" value="EP450I"/>
</dbReference>
<protein>
    <submittedName>
        <fullName evidence="10">Cytochrome b5</fullName>
    </submittedName>
</protein>
<dbReference type="InterPro" id="IPR017972">
    <property type="entry name" value="Cyt_P450_CS"/>
</dbReference>
<evidence type="ECO:0000256" key="8">
    <source>
        <dbReference type="RuleBase" id="RU000461"/>
    </source>
</evidence>
<dbReference type="InterPro" id="IPR036396">
    <property type="entry name" value="Cyt_P450_sf"/>
</dbReference>
<feature type="binding site" description="axial binding residue" evidence="7">
    <location>
        <position position="386"/>
    </location>
    <ligand>
        <name>heme</name>
        <dbReference type="ChEBI" id="CHEBI:30413"/>
    </ligand>
    <ligandPart>
        <name>Fe</name>
        <dbReference type="ChEBI" id="CHEBI:18248"/>
    </ligandPart>
</feature>
<dbReference type="GO" id="GO:0016705">
    <property type="term" value="F:oxidoreductase activity, acting on paired donors, with incorporation or reduction of molecular oxygen"/>
    <property type="evidence" value="ECO:0007669"/>
    <property type="project" value="InterPro"/>
</dbReference>
<dbReference type="AlphaFoldDB" id="A0A9Q8Z4X0"/>